<dbReference type="InterPro" id="IPR007569">
    <property type="entry name" value="DUF559"/>
</dbReference>
<accession>A0A1G2U7Q6</accession>
<comment type="caution">
    <text evidence="2">The sequence shown here is derived from an EMBL/GenBank/DDBJ whole genome shotgun (WGS) entry which is preliminary data.</text>
</comment>
<proteinExistence type="predicted"/>
<dbReference type="PANTHER" id="PTHR38590">
    <property type="entry name" value="BLL0828 PROTEIN"/>
    <property type="match status" value="1"/>
</dbReference>
<dbReference type="EMBL" id="MHWF01000020">
    <property type="protein sequence ID" value="OHB05507.1"/>
    <property type="molecule type" value="Genomic_DNA"/>
</dbReference>
<evidence type="ECO:0000313" key="2">
    <source>
        <dbReference type="EMBL" id="OHB05507.1"/>
    </source>
</evidence>
<dbReference type="PANTHER" id="PTHR38590:SF1">
    <property type="entry name" value="BLL0828 PROTEIN"/>
    <property type="match status" value="1"/>
</dbReference>
<evidence type="ECO:0000259" key="1">
    <source>
        <dbReference type="Pfam" id="PF04480"/>
    </source>
</evidence>
<dbReference type="SUPFAM" id="SSF52980">
    <property type="entry name" value="Restriction endonuclease-like"/>
    <property type="match status" value="1"/>
</dbReference>
<dbReference type="InterPro" id="IPR011335">
    <property type="entry name" value="Restrct_endonuc-II-like"/>
</dbReference>
<dbReference type="InterPro" id="IPR047216">
    <property type="entry name" value="Endonuclease_DUF559_bact"/>
</dbReference>
<protein>
    <recommendedName>
        <fullName evidence="1">DUF559 domain-containing protein</fullName>
    </recommendedName>
</protein>
<evidence type="ECO:0000313" key="3">
    <source>
        <dbReference type="Proteomes" id="UP000177722"/>
    </source>
</evidence>
<dbReference type="AlphaFoldDB" id="A0A1G2U7Q6"/>
<name>A0A1G2U7Q6_9BACT</name>
<reference evidence="2 3" key="1">
    <citation type="journal article" date="2016" name="Nat. Commun.">
        <title>Thousands of microbial genomes shed light on interconnected biogeochemical processes in an aquifer system.</title>
        <authorList>
            <person name="Anantharaman K."/>
            <person name="Brown C.T."/>
            <person name="Hug L.A."/>
            <person name="Sharon I."/>
            <person name="Castelle C.J."/>
            <person name="Probst A.J."/>
            <person name="Thomas B.C."/>
            <person name="Singh A."/>
            <person name="Wilkins M.J."/>
            <person name="Karaoz U."/>
            <person name="Brodie E.L."/>
            <person name="Williams K.H."/>
            <person name="Hubbard S.S."/>
            <person name="Banfield J.F."/>
        </authorList>
    </citation>
    <scope>NUCLEOTIDE SEQUENCE [LARGE SCALE GENOMIC DNA]</scope>
</reference>
<dbReference type="Gene3D" id="3.40.960.10">
    <property type="entry name" value="VSR Endonuclease"/>
    <property type="match status" value="1"/>
</dbReference>
<dbReference type="CDD" id="cd01038">
    <property type="entry name" value="Endonuclease_DUF559"/>
    <property type="match status" value="1"/>
</dbReference>
<sequence length="129" mass="15724">MKVHNTKNYLERRRELRKTSTPEEEILWKEIRNNKFGLRFRRQHSIGGYILDFYCFQARLIIEIDGKIHNVNREYDKNRDRYFTELGYTTLRIKNDEIHKNLTTILKEIKKTLSLRLGEGARAKRERVR</sequence>
<dbReference type="Pfam" id="PF04480">
    <property type="entry name" value="DUF559"/>
    <property type="match status" value="1"/>
</dbReference>
<feature type="domain" description="DUF559" evidence="1">
    <location>
        <begin position="10"/>
        <end position="113"/>
    </location>
</feature>
<dbReference type="Proteomes" id="UP000177722">
    <property type="component" value="Unassembled WGS sequence"/>
</dbReference>
<organism evidence="2 3">
    <name type="scientific">Candidatus Zambryskibacteria bacterium RIFCSPLOWO2_01_FULL_45_43</name>
    <dbReference type="NCBI Taxonomy" id="1802762"/>
    <lineage>
        <taxon>Bacteria</taxon>
        <taxon>Candidatus Zambryskiibacteriota</taxon>
    </lineage>
</organism>
<gene>
    <name evidence="2" type="ORF">A3B16_00220</name>
</gene>